<dbReference type="PROSITE" id="PS51318">
    <property type="entry name" value="TAT"/>
    <property type="match status" value="1"/>
</dbReference>
<dbReference type="InterPro" id="IPR036291">
    <property type="entry name" value="NAD(P)-bd_dom_sf"/>
</dbReference>
<dbReference type="Gene3D" id="3.30.360.10">
    <property type="entry name" value="Dihydrodipicolinate Reductase, domain 2"/>
    <property type="match status" value="1"/>
</dbReference>
<dbReference type="InterPro" id="IPR043906">
    <property type="entry name" value="Gfo/Idh/MocA_OxRdtase_bact_C"/>
</dbReference>
<evidence type="ECO:0000313" key="4">
    <source>
        <dbReference type="Proteomes" id="UP000676194"/>
    </source>
</evidence>
<feature type="domain" description="Gfo/Idh/MocA-like oxidoreductase bacterial type C-terminal" evidence="2">
    <location>
        <begin position="204"/>
        <end position="424"/>
    </location>
</feature>
<organism evidence="3 4">
    <name type="scientific">Telmatocola sphagniphila</name>
    <dbReference type="NCBI Taxonomy" id="1123043"/>
    <lineage>
        <taxon>Bacteria</taxon>
        <taxon>Pseudomonadati</taxon>
        <taxon>Planctomycetota</taxon>
        <taxon>Planctomycetia</taxon>
        <taxon>Gemmatales</taxon>
        <taxon>Gemmataceae</taxon>
    </lineage>
</organism>
<sequence length="424" mass="47375">MHFNRRTFLQASAVAVPSVYLPQVTRASANERINVGFIGMGVQSRGHMYGLLNAENVQVVAVSDVVVARREDAQKKVNAHYEKKAKGTYKGCAAVNDFREIIDRKDIDAVVICTPDHWHAIPCILAARAKKDIYCEKPLTHDIAEGRRIVEEAAKTQVIFQTGSQQRSEFGGHFRKAVELVRNGRIGKVKTIKIGVGAPNKPCDLATEKIPEGTDWEFWLGPAPERGYNKILCPEGIHNHYPAWRNYREFAGGGVADMGAHHFDIAQWALDMDNSGPTKILPPANNALMGLKLVYSNGVEMIHEYQDKAPHKDCVFIGEKGTIYVSRAGISSDPEEIVKTPIGEKEYHVYPSKSHIGNWVDCIRSRKPTICPAEVGHRTATICHLVNIGYQLHKNLTWDPVAERFDDAEANKLISREPRAQWKI</sequence>
<dbReference type="Gene3D" id="3.40.50.720">
    <property type="entry name" value="NAD(P)-binding Rossmann-like Domain"/>
    <property type="match status" value="1"/>
</dbReference>
<dbReference type="InterPro" id="IPR006311">
    <property type="entry name" value="TAT_signal"/>
</dbReference>
<gene>
    <name evidence="3" type="ORF">KIH39_14525</name>
</gene>
<dbReference type="SUPFAM" id="SSF55347">
    <property type="entry name" value="Glyceraldehyde-3-phosphate dehydrogenase-like, C-terminal domain"/>
    <property type="match status" value="1"/>
</dbReference>
<dbReference type="PANTHER" id="PTHR43818">
    <property type="entry name" value="BCDNA.GH03377"/>
    <property type="match status" value="1"/>
</dbReference>
<dbReference type="SUPFAM" id="SSF51735">
    <property type="entry name" value="NAD(P)-binding Rossmann-fold domains"/>
    <property type="match status" value="1"/>
</dbReference>
<evidence type="ECO:0000259" key="1">
    <source>
        <dbReference type="Pfam" id="PF01408"/>
    </source>
</evidence>
<proteinExistence type="predicted"/>
<name>A0A8E6B296_9BACT</name>
<evidence type="ECO:0000259" key="2">
    <source>
        <dbReference type="Pfam" id="PF19051"/>
    </source>
</evidence>
<dbReference type="InterPro" id="IPR000683">
    <property type="entry name" value="Gfo/Idh/MocA-like_OxRdtase_N"/>
</dbReference>
<dbReference type="Pfam" id="PF19051">
    <property type="entry name" value="GFO_IDH_MocA_C2"/>
    <property type="match status" value="1"/>
</dbReference>
<reference evidence="3" key="1">
    <citation type="submission" date="2021-05" db="EMBL/GenBank/DDBJ databases">
        <title>Complete genome sequence of the cellulolytic planctomycete Telmatocola sphagniphila SP2T and characterization of the first cellulase from planctomycetes.</title>
        <authorList>
            <person name="Rakitin A.L."/>
            <person name="Beletsky A.V."/>
            <person name="Naumoff D.G."/>
            <person name="Kulichevskaya I.S."/>
            <person name="Mardanov A.V."/>
            <person name="Ravin N.V."/>
            <person name="Dedysh S.N."/>
        </authorList>
    </citation>
    <scope>NUCLEOTIDE SEQUENCE</scope>
    <source>
        <strain evidence="3">SP2T</strain>
    </source>
</reference>
<keyword evidence="4" id="KW-1185">Reference proteome</keyword>
<dbReference type="Proteomes" id="UP000676194">
    <property type="component" value="Chromosome"/>
</dbReference>
<dbReference type="GO" id="GO:0000166">
    <property type="term" value="F:nucleotide binding"/>
    <property type="evidence" value="ECO:0007669"/>
    <property type="project" value="InterPro"/>
</dbReference>
<feature type="domain" description="Gfo/Idh/MocA-like oxidoreductase N-terminal" evidence="1">
    <location>
        <begin position="33"/>
        <end position="163"/>
    </location>
</feature>
<dbReference type="KEGG" id="tsph:KIH39_14525"/>
<dbReference type="PANTHER" id="PTHR43818:SF5">
    <property type="entry name" value="OXIDOREDUCTASE FAMILY PROTEIN"/>
    <property type="match status" value="1"/>
</dbReference>
<dbReference type="RefSeq" id="WP_213493958.1">
    <property type="nucleotide sequence ID" value="NZ_CP074694.1"/>
</dbReference>
<protein>
    <submittedName>
        <fullName evidence="3">Gfo/Idh/MocA family oxidoreductase</fullName>
    </submittedName>
</protein>
<evidence type="ECO:0000313" key="3">
    <source>
        <dbReference type="EMBL" id="QVL30074.1"/>
    </source>
</evidence>
<dbReference type="Pfam" id="PF01408">
    <property type="entry name" value="GFO_IDH_MocA"/>
    <property type="match status" value="1"/>
</dbReference>
<dbReference type="AlphaFoldDB" id="A0A8E6B296"/>
<dbReference type="InterPro" id="IPR050463">
    <property type="entry name" value="Gfo/Idh/MocA_oxidrdct_glycsds"/>
</dbReference>
<accession>A0A8E6B296</accession>
<dbReference type="EMBL" id="CP074694">
    <property type="protein sequence ID" value="QVL30074.1"/>
    <property type="molecule type" value="Genomic_DNA"/>
</dbReference>